<reference evidence="5" key="2">
    <citation type="submission" date="2018-05" db="EMBL/GenBank/DDBJ databases">
        <title>OpunRS2 (Oryza punctata Reference Sequence Version 2).</title>
        <authorList>
            <person name="Zhang J."/>
            <person name="Kudrna D."/>
            <person name="Lee S."/>
            <person name="Talag J."/>
            <person name="Welchert J."/>
            <person name="Wing R.A."/>
        </authorList>
    </citation>
    <scope>NUCLEOTIDE SEQUENCE [LARGE SCALE GENOMIC DNA]</scope>
</reference>
<dbReference type="GO" id="GO:0016740">
    <property type="term" value="F:transferase activity"/>
    <property type="evidence" value="ECO:0007669"/>
    <property type="project" value="UniProtKB-KW"/>
</dbReference>
<dbReference type="FunFam" id="3.40.50.11720:FF:000001">
    <property type="entry name" value="3-deoxy-D-manno-octulosonic acid transferase"/>
    <property type="match status" value="1"/>
</dbReference>
<evidence type="ECO:0000259" key="4">
    <source>
        <dbReference type="Pfam" id="PF04413"/>
    </source>
</evidence>
<protein>
    <recommendedName>
        <fullName evidence="4">3-deoxy-D-manno-octulosonic-acid transferase N-terminal domain-containing protein</fullName>
    </recommendedName>
</protein>
<dbReference type="OMA" id="FIKYEFW"/>
<evidence type="ECO:0000256" key="3">
    <source>
        <dbReference type="PIRSR" id="PIRSR639901-2"/>
    </source>
</evidence>
<dbReference type="InterPro" id="IPR039901">
    <property type="entry name" value="Kdotransferase"/>
</dbReference>
<dbReference type="GO" id="GO:0009245">
    <property type="term" value="P:lipid A biosynthetic process"/>
    <property type="evidence" value="ECO:0007669"/>
    <property type="project" value="TreeGrafter"/>
</dbReference>
<evidence type="ECO:0000313" key="6">
    <source>
        <dbReference type="Proteomes" id="UP000026962"/>
    </source>
</evidence>
<evidence type="ECO:0000256" key="2">
    <source>
        <dbReference type="PIRSR" id="PIRSR639901-1"/>
    </source>
</evidence>
<feature type="domain" description="3-deoxy-D-manno-octulosonic-acid transferase N-terminal" evidence="4">
    <location>
        <begin position="46"/>
        <end position="227"/>
    </location>
</feature>
<dbReference type="Gene3D" id="3.40.50.2000">
    <property type="entry name" value="Glycogen Phosphorylase B"/>
    <property type="match status" value="2"/>
</dbReference>
<feature type="site" description="Transition state stabilizer" evidence="3">
    <location>
        <position position="145"/>
    </location>
</feature>
<dbReference type="PANTHER" id="PTHR42755">
    <property type="entry name" value="3-DEOXY-MANNO-OCTULOSONATE CYTIDYLYLTRANSFERASE"/>
    <property type="match status" value="1"/>
</dbReference>
<dbReference type="Gramene" id="OPUNC01G36680.2">
    <property type="protein sequence ID" value="OPUNC01G36680.2"/>
    <property type="gene ID" value="OPUNC01G36680"/>
</dbReference>
<dbReference type="PANTHER" id="PTHR42755:SF1">
    <property type="entry name" value="3-DEOXY-D-MANNO-OCTULOSONIC ACID TRANSFERASE, MITOCHONDRIAL-RELATED"/>
    <property type="match status" value="1"/>
</dbReference>
<dbReference type="eggNOG" id="ENOG502QSA5">
    <property type="taxonomic scope" value="Eukaryota"/>
</dbReference>
<dbReference type="STRING" id="4537.A0A0E0JR85"/>
<keyword evidence="6" id="KW-1185">Reference proteome</keyword>
<dbReference type="InterPro" id="IPR007507">
    <property type="entry name" value="Glycos_transf_N"/>
</dbReference>
<reference evidence="5" key="1">
    <citation type="submission" date="2015-04" db="UniProtKB">
        <authorList>
            <consortium name="EnsemblPlants"/>
        </authorList>
    </citation>
    <scope>IDENTIFICATION</scope>
</reference>
<sequence>MRTARTPASAARGGGAMYELYRAASRAAAPAALLWRRLRGLEHPSRWPERLGRPSVARPRPGSPLVWFHAVSLGEGMAALPVVRHCARLHPGLPILLTTTTLSSFEVMEDLLPDGVIYQFAPLDCPDAIESFVGYWKPSLIFLMESELWPNLILSAAEKGIAVVLLNARMSLKSFNRWSLPLGLQLVSLMLSKLSLVIPLSTIQAVRFQLLHAPPQIIHFAGDLKYAVGDIDAGEKAVAAIEDLQQQFSNRPVWMAASIHKGEDEIILRVHDELIRMYPDLLLILVPRHPQDIKNVSQTLKKQKVNFVLRSTREVMSSNTSIYVVDTLGSCYLFCLKFSHSFSMDHFMKEIPWKAGELRMLYRVTPIAVIGGSFLPGLAGHNISEAAAVGCAVMTGPHVGHFYHMLVEMWQINPFAVKQVKGEYELLEALKQLLGDSRALEACQRAAKDAFSIMSDGVVNRVWNLVRKFTIGSDTWDSLSRTG</sequence>
<dbReference type="HOGENOM" id="CLU_036146_1_0_1"/>
<evidence type="ECO:0000313" key="5">
    <source>
        <dbReference type="EnsemblPlants" id="OPUNC01G36680.2"/>
    </source>
</evidence>
<dbReference type="Proteomes" id="UP000026962">
    <property type="component" value="Chromosome 1"/>
</dbReference>
<keyword evidence="1" id="KW-0808">Transferase</keyword>
<accession>A0A0E0JR85</accession>
<evidence type="ECO:0000256" key="1">
    <source>
        <dbReference type="ARBA" id="ARBA00022679"/>
    </source>
</evidence>
<dbReference type="EnsemblPlants" id="OPUNC01G36680.2">
    <property type="protein sequence ID" value="OPUNC01G36680.2"/>
    <property type="gene ID" value="OPUNC01G36680"/>
</dbReference>
<proteinExistence type="predicted"/>
<feature type="active site" description="Proton acceptor" evidence="2">
    <location>
        <position position="75"/>
    </location>
</feature>
<feature type="site" description="Transition state stabilizer" evidence="3">
    <location>
        <position position="225"/>
    </location>
</feature>
<dbReference type="InterPro" id="IPR038107">
    <property type="entry name" value="Glycos_transf_N_sf"/>
</dbReference>
<dbReference type="Pfam" id="PF04413">
    <property type="entry name" value="Glycos_transf_N"/>
    <property type="match status" value="1"/>
</dbReference>
<name>A0A0E0JR85_ORYPU</name>
<dbReference type="Gene3D" id="3.40.50.11720">
    <property type="entry name" value="3-Deoxy-D-manno-octulosonic-acid transferase, N-terminal domain"/>
    <property type="match status" value="1"/>
</dbReference>
<dbReference type="AlphaFoldDB" id="A0A0E0JR85"/>
<organism evidence="5">
    <name type="scientific">Oryza punctata</name>
    <name type="common">Red rice</name>
    <dbReference type="NCBI Taxonomy" id="4537"/>
    <lineage>
        <taxon>Eukaryota</taxon>
        <taxon>Viridiplantae</taxon>
        <taxon>Streptophyta</taxon>
        <taxon>Embryophyta</taxon>
        <taxon>Tracheophyta</taxon>
        <taxon>Spermatophyta</taxon>
        <taxon>Magnoliopsida</taxon>
        <taxon>Liliopsida</taxon>
        <taxon>Poales</taxon>
        <taxon>Poaceae</taxon>
        <taxon>BOP clade</taxon>
        <taxon>Oryzoideae</taxon>
        <taxon>Oryzeae</taxon>
        <taxon>Oryzinae</taxon>
        <taxon>Oryza</taxon>
    </lineage>
</organism>
<dbReference type="GO" id="GO:0005886">
    <property type="term" value="C:plasma membrane"/>
    <property type="evidence" value="ECO:0007669"/>
    <property type="project" value="TreeGrafter"/>
</dbReference>